<keyword evidence="7" id="KW-1185">Reference proteome</keyword>
<dbReference type="EMBL" id="QQTP01000004">
    <property type="protein sequence ID" value="RDJ26221.1"/>
    <property type="molecule type" value="Genomic_DNA"/>
</dbReference>
<dbReference type="InterPro" id="IPR036259">
    <property type="entry name" value="MFS_trans_sf"/>
</dbReference>
<feature type="compositionally biased region" description="Basic residues" evidence="4">
    <location>
        <begin position="1"/>
        <end position="11"/>
    </location>
</feature>
<evidence type="ECO:0000256" key="1">
    <source>
        <dbReference type="ARBA" id="ARBA00022692"/>
    </source>
</evidence>
<protein>
    <submittedName>
        <fullName evidence="6">MFS transporter</fullName>
    </submittedName>
</protein>
<organism evidence="6 7">
    <name type="scientific">Bosea caraganae</name>
    <dbReference type="NCBI Taxonomy" id="2763117"/>
    <lineage>
        <taxon>Bacteria</taxon>
        <taxon>Pseudomonadati</taxon>
        <taxon>Pseudomonadota</taxon>
        <taxon>Alphaproteobacteria</taxon>
        <taxon>Hyphomicrobiales</taxon>
        <taxon>Boseaceae</taxon>
        <taxon>Bosea</taxon>
    </lineage>
</organism>
<evidence type="ECO:0000256" key="4">
    <source>
        <dbReference type="SAM" id="MobiDB-lite"/>
    </source>
</evidence>
<feature type="transmembrane region" description="Helical" evidence="5">
    <location>
        <begin position="195"/>
        <end position="214"/>
    </location>
</feature>
<feature type="transmembrane region" description="Helical" evidence="5">
    <location>
        <begin position="74"/>
        <end position="92"/>
    </location>
</feature>
<name>A0A370L7U2_9HYPH</name>
<feature type="transmembrane region" description="Helical" evidence="5">
    <location>
        <begin position="401"/>
        <end position="422"/>
    </location>
</feature>
<accession>A0A370L7U2</accession>
<feature type="transmembrane region" description="Helical" evidence="5">
    <location>
        <begin position="38"/>
        <end position="62"/>
    </location>
</feature>
<feature type="transmembrane region" description="Helical" evidence="5">
    <location>
        <begin position="127"/>
        <end position="152"/>
    </location>
</feature>
<feature type="transmembrane region" description="Helical" evidence="5">
    <location>
        <begin position="248"/>
        <end position="270"/>
    </location>
</feature>
<dbReference type="InterPro" id="IPR050327">
    <property type="entry name" value="Proton-linked_MCT"/>
</dbReference>
<gene>
    <name evidence="6" type="ORF">DWE98_10320</name>
</gene>
<dbReference type="PANTHER" id="PTHR11360:SF308">
    <property type="entry name" value="BLL3089 PROTEIN"/>
    <property type="match status" value="1"/>
</dbReference>
<proteinExistence type="predicted"/>
<feature type="region of interest" description="Disordered" evidence="4">
    <location>
        <begin position="1"/>
        <end position="25"/>
    </location>
</feature>
<dbReference type="PANTHER" id="PTHR11360">
    <property type="entry name" value="MONOCARBOXYLATE TRANSPORTER"/>
    <property type="match status" value="1"/>
</dbReference>
<sequence length="426" mass="44659">MLHGWRLRRERPRSERGSPSLMPDVSFPAPAGGRGWSLILALGITQVIGYGTLYYAFAVLAPRLTASFGWAPEWTYGGFAAGLLIGGAVAPFTGRMIDRYGTRLVMTLGSALAGLSLLALAEARGPVSYFVAMIAVEIVSTMVFYDAAFAALTQARGAGARRAISQLTLIGGFASTLFWPLTTTLLAWLDWRGIYRAYGVLQLVLCVPLHLVLLPGRVNRAPEMPKPDGAAPVLAATYLEGEARRSAFILLAFAFSLQGFVVSAMSIHLLTMLQGLGLSAAVAVTIGAMVGPSQVAGRLVEMLFGKNVSPVTTAWLSALLMPLGFLLLMLGSTTATLAGLFAIAYGISMGLGSIVRGTVPLQLFGPVGYGAMLGKLSAPGLVIKAAAPLAFAMLIERAGLMPGNALMVALSALAASALFLLARKVR</sequence>
<dbReference type="InterPro" id="IPR011701">
    <property type="entry name" value="MFS"/>
</dbReference>
<evidence type="ECO:0000256" key="2">
    <source>
        <dbReference type="ARBA" id="ARBA00022989"/>
    </source>
</evidence>
<evidence type="ECO:0000256" key="3">
    <source>
        <dbReference type="ARBA" id="ARBA00023136"/>
    </source>
</evidence>
<keyword evidence="1 5" id="KW-0812">Transmembrane</keyword>
<dbReference type="GO" id="GO:0022857">
    <property type="term" value="F:transmembrane transporter activity"/>
    <property type="evidence" value="ECO:0007669"/>
    <property type="project" value="InterPro"/>
</dbReference>
<evidence type="ECO:0000313" key="7">
    <source>
        <dbReference type="Proteomes" id="UP000255207"/>
    </source>
</evidence>
<evidence type="ECO:0000313" key="6">
    <source>
        <dbReference type="EMBL" id="RDJ26221.1"/>
    </source>
</evidence>
<dbReference type="OrthoDB" id="7200137at2"/>
<comment type="caution">
    <text evidence="6">The sequence shown here is derived from an EMBL/GenBank/DDBJ whole genome shotgun (WGS) entry which is preliminary data.</text>
</comment>
<dbReference type="SUPFAM" id="SSF103473">
    <property type="entry name" value="MFS general substrate transporter"/>
    <property type="match status" value="1"/>
</dbReference>
<keyword evidence="2 5" id="KW-1133">Transmembrane helix</keyword>
<dbReference type="Gene3D" id="1.20.1250.20">
    <property type="entry name" value="MFS general substrate transporter like domains"/>
    <property type="match status" value="1"/>
</dbReference>
<feature type="transmembrane region" description="Helical" evidence="5">
    <location>
        <begin position="336"/>
        <end position="355"/>
    </location>
</feature>
<feature type="transmembrane region" description="Helical" evidence="5">
    <location>
        <begin position="308"/>
        <end position="330"/>
    </location>
</feature>
<reference evidence="7" key="1">
    <citation type="submission" date="2018-07" db="EMBL/GenBank/DDBJ databases">
        <authorList>
            <person name="Safronova V.I."/>
            <person name="Chirak E.R."/>
            <person name="Sazanova A.L."/>
        </authorList>
    </citation>
    <scope>NUCLEOTIDE SEQUENCE [LARGE SCALE GENOMIC DNA]</scope>
    <source>
        <strain evidence="7">RCAM04685</strain>
    </source>
</reference>
<dbReference type="AlphaFoldDB" id="A0A370L7U2"/>
<feature type="transmembrane region" description="Helical" evidence="5">
    <location>
        <begin position="164"/>
        <end position="189"/>
    </location>
</feature>
<dbReference type="Proteomes" id="UP000255207">
    <property type="component" value="Unassembled WGS sequence"/>
</dbReference>
<feature type="transmembrane region" description="Helical" evidence="5">
    <location>
        <begin position="104"/>
        <end position="121"/>
    </location>
</feature>
<keyword evidence="3 5" id="KW-0472">Membrane</keyword>
<dbReference type="Pfam" id="PF07690">
    <property type="entry name" value="MFS_1"/>
    <property type="match status" value="1"/>
</dbReference>
<evidence type="ECO:0000256" key="5">
    <source>
        <dbReference type="SAM" id="Phobius"/>
    </source>
</evidence>